<dbReference type="PANTHER" id="PTHR43047:SF72">
    <property type="entry name" value="OSMOSENSING HISTIDINE PROTEIN KINASE SLN1"/>
    <property type="match status" value="1"/>
</dbReference>
<keyword evidence="5 9" id="KW-0418">Kinase</keyword>
<feature type="domain" description="Histidine kinase" evidence="7">
    <location>
        <begin position="1"/>
        <end position="230"/>
    </location>
</feature>
<dbReference type="SUPFAM" id="SSF52172">
    <property type="entry name" value="CheY-like"/>
    <property type="match status" value="1"/>
</dbReference>
<dbReference type="RefSeq" id="WP_091987473.1">
    <property type="nucleotide sequence ID" value="NZ_FOLO01000034.1"/>
</dbReference>
<name>A0A1I1PQC9_9GAMM</name>
<dbReference type="SMART" id="SM00387">
    <property type="entry name" value="HATPase_c"/>
    <property type="match status" value="1"/>
</dbReference>
<feature type="domain" description="Response regulatory" evidence="8">
    <location>
        <begin position="258"/>
        <end position="375"/>
    </location>
</feature>
<dbReference type="PRINTS" id="PR00344">
    <property type="entry name" value="BCTRLSENSOR"/>
</dbReference>
<dbReference type="PROSITE" id="PS50109">
    <property type="entry name" value="HIS_KIN"/>
    <property type="match status" value="1"/>
</dbReference>
<dbReference type="InterPro" id="IPR036097">
    <property type="entry name" value="HisK_dim/P_sf"/>
</dbReference>
<dbReference type="SMART" id="SM00448">
    <property type="entry name" value="REC"/>
    <property type="match status" value="1"/>
</dbReference>
<keyword evidence="3 6" id="KW-0597">Phosphoprotein</keyword>
<dbReference type="InterPro" id="IPR005467">
    <property type="entry name" value="His_kinase_dom"/>
</dbReference>
<gene>
    <name evidence="9" type="ORF">SAMN02745724_03546</name>
</gene>
<dbReference type="Pfam" id="PF00512">
    <property type="entry name" value="HisKA"/>
    <property type="match status" value="1"/>
</dbReference>
<dbReference type="Proteomes" id="UP000198862">
    <property type="component" value="Unassembled WGS sequence"/>
</dbReference>
<dbReference type="CDD" id="cd00082">
    <property type="entry name" value="HisKA"/>
    <property type="match status" value="1"/>
</dbReference>
<dbReference type="GO" id="GO:0000155">
    <property type="term" value="F:phosphorelay sensor kinase activity"/>
    <property type="evidence" value="ECO:0007669"/>
    <property type="project" value="InterPro"/>
</dbReference>
<accession>A0A1I1PQC9</accession>
<dbReference type="EMBL" id="FOLO01000034">
    <property type="protein sequence ID" value="SFD12094.1"/>
    <property type="molecule type" value="Genomic_DNA"/>
</dbReference>
<dbReference type="Gene3D" id="1.10.287.130">
    <property type="match status" value="1"/>
</dbReference>
<evidence type="ECO:0000256" key="1">
    <source>
        <dbReference type="ARBA" id="ARBA00000085"/>
    </source>
</evidence>
<dbReference type="Gene3D" id="3.40.50.2300">
    <property type="match status" value="1"/>
</dbReference>
<dbReference type="InterPro" id="IPR004358">
    <property type="entry name" value="Sig_transdc_His_kin-like_C"/>
</dbReference>
<comment type="catalytic activity">
    <reaction evidence="1">
        <text>ATP + protein L-histidine = ADP + protein N-phospho-L-histidine.</text>
        <dbReference type="EC" id="2.7.13.3"/>
    </reaction>
</comment>
<evidence type="ECO:0000256" key="6">
    <source>
        <dbReference type="PROSITE-ProRule" id="PRU00169"/>
    </source>
</evidence>
<evidence type="ECO:0000313" key="9">
    <source>
        <dbReference type="EMBL" id="SFD12094.1"/>
    </source>
</evidence>
<dbReference type="InterPro" id="IPR003661">
    <property type="entry name" value="HisK_dim/P_dom"/>
</dbReference>
<dbReference type="CDD" id="cd16922">
    <property type="entry name" value="HATPase_EvgS-ArcB-TorS-like"/>
    <property type="match status" value="1"/>
</dbReference>
<dbReference type="AlphaFoldDB" id="A0A1I1PQC9"/>
<dbReference type="InterPro" id="IPR001789">
    <property type="entry name" value="Sig_transdc_resp-reg_receiver"/>
</dbReference>
<dbReference type="STRING" id="1123010.SAMN02745724_03546"/>
<dbReference type="OrthoDB" id="9810730at2"/>
<dbReference type="Gene3D" id="3.30.565.10">
    <property type="entry name" value="Histidine kinase-like ATPase, C-terminal domain"/>
    <property type="match status" value="1"/>
</dbReference>
<dbReference type="GO" id="GO:0005886">
    <property type="term" value="C:plasma membrane"/>
    <property type="evidence" value="ECO:0007669"/>
    <property type="project" value="UniProtKB-ARBA"/>
</dbReference>
<reference evidence="9 10" key="1">
    <citation type="submission" date="2016-10" db="EMBL/GenBank/DDBJ databases">
        <authorList>
            <person name="de Groot N.N."/>
        </authorList>
    </citation>
    <scope>NUCLEOTIDE SEQUENCE [LARGE SCALE GENOMIC DNA]</scope>
    <source>
        <strain evidence="9 10">DSM 6059</strain>
    </source>
</reference>
<keyword evidence="4" id="KW-0808">Transferase</keyword>
<dbReference type="GO" id="GO:0009927">
    <property type="term" value="F:histidine phosphotransfer kinase activity"/>
    <property type="evidence" value="ECO:0007669"/>
    <property type="project" value="TreeGrafter"/>
</dbReference>
<evidence type="ECO:0000256" key="4">
    <source>
        <dbReference type="ARBA" id="ARBA00022679"/>
    </source>
</evidence>
<evidence type="ECO:0000256" key="2">
    <source>
        <dbReference type="ARBA" id="ARBA00012438"/>
    </source>
</evidence>
<evidence type="ECO:0000259" key="8">
    <source>
        <dbReference type="PROSITE" id="PS50110"/>
    </source>
</evidence>
<dbReference type="InterPro" id="IPR011006">
    <property type="entry name" value="CheY-like_superfamily"/>
</dbReference>
<dbReference type="EC" id="2.7.13.3" evidence="2"/>
<dbReference type="SMART" id="SM00388">
    <property type="entry name" value="HisKA"/>
    <property type="match status" value="1"/>
</dbReference>
<evidence type="ECO:0000256" key="3">
    <source>
        <dbReference type="ARBA" id="ARBA00022553"/>
    </source>
</evidence>
<dbReference type="PANTHER" id="PTHR43047">
    <property type="entry name" value="TWO-COMPONENT HISTIDINE PROTEIN KINASE"/>
    <property type="match status" value="1"/>
</dbReference>
<evidence type="ECO:0000256" key="5">
    <source>
        <dbReference type="ARBA" id="ARBA00022777"/>
    </source>
</evidence>
<evidence type="ECO:0000259" key="7">
    <source>
        <dbReference type="PROSITE" id="PS50109"/>
    </source>
</evidence>
<keyword evidence="10" id="KW-1185">Reference proteome</keyword>
<dbReference type="InterPro" id="IPR003594">
    <property type="entry name" value="HATPase_dom"/>
</dbReference>
<evidence type="ECO:0000313" key="10">
    <source>
        <dbReference type="Proteomes" id="UP000198862"/>
    </source>
</evidence>
<sequence>MSHELRTPLNAIIGFSQLMKLDITEPLSLSQTENVDEILNAGKHLLELINDILDLSKIEAGQINLFIEPIAIESTLNDALQLIFPLAQKKDIAIELLLNNKTISFEALSSHQTVANLDSVRLKQILLNLLSNAIKYNCDQGKVIVHLYAKTHKTICISISDTGRGLTADQQQKLFKPFQRLGQELNNEIEGTGIGLVITKKITELMKGAIYVKSKLGKGSCFTVEFPTHNLESHQELKKVTNELSTLPCDIDYSKEQSVLYIEDNPANLRLVTVLIKQLPNVKLWSSPDPKLGIELAFEYQPDLILLDINLPGMNGYKVLENIRKNSSMNNTPIIAITANAMASDKQKGLAAGFDNYITKPFDINALLHTIKQTLLLKDSSGI</sequence>
<dbReference type="SUPFAM" id="SSF47384">
    <property type="entry name" value="Homodimeric domain of signal transducing histidine kinase"/>
    <property type="match status" value="1"/>
</dbReference>
<dbReference type="PROSITE" id="PS50110">
    <property type="entry name" value="RESPONSE_REGULATORY"/>
    <property type="match status" value="1"/>
</dbReference>
<proteinExistence type="predicted"/>
<dbReference type="FunFam" id="3.30.565.10:FF:000006">
    <property type="entry name" value="Sensor histidine kinase WalK"/>
    <property type="match status" value="1"/>
</dbReference>
<dbReference type="SUPFAM" id="SSF55874">
    <property type="entry name" value="ATPase domain of HSP90 chaperone/DNA topoisomerase II/histidine kinase"/>
    <property type="match status" value="1"/>
</dbReference>
<protein>
    <recommendedName>
        <fullName evidence="2">histidine kinase</fullName>
        <ecNumber evidence="2">2.7.13.3</ecNumber>
    </recommendedName>
</protein>
<dbReference type="Pfam" id="PF00072">
    <property type="entry name" value="Response_reg"/>
    <property type="match status" value="1"/>
</dbReference>
<dbReference type="Pfam" id="PF02518">
    <property type="entry name" value="HATPase_c"/>
    <property type="match status" value="1"/>
</dbReference>
<feature type="modified residue" description="4-aspartylphosphate" evidence="6">
    <location>
        <position position="308"/>
    </location>
</feature>
<dbReference type="InterPro" id="IPR036890">
    <property type="entry name" value="HATPase_C_sf"/>
</dbReference>
<organism evidence="9 10">
    <name type="scientific">Pseudoalteromonas denitrificans DSM 6059</name>
    <dbReference type="NCBI Taxonomy" id="1123010"/>
    <lineage>
        <taxon>Bacteria</taxon>
        <taxon>Pseudomonadati</taxon>
        <taxon>Pseudomonadota</taxon>
        <taxon>Gammaproteobacteria</taxon>
        <taxon>Alteromonadales</taxon>
        <taxon>Pseudoalteromonadaceae</taxon>
        <taxon>Pseudoalteromonas</taxon>
    </lineage>
</organism>